<feature type="signal peptide" evidence="2">
    <location>
        <begin position="1"/>
        <end position="20"/>
    </location>
</feature>
<organism evidence="3 4">
    <name type="scientific">Nitratireductor mangrovi</name>
    <dbReference type="NCBI Taxonomy" id="2599600"/>
    <lineage>
        <taxon>Bacteria</taxon>
        <taxon>Pseudomonadati</taxon>
        <taxon>Pseudomonadota</taxon>
        <taxon>Alphaproteobacteria</taxon>
        <taxon>Hyphomicrobiales</taxon>
        <taxon>Phyllobacteriaceae</taxon>
        <taxon>Nitratireductor</taxon>
    </lineage>
</organism>
<keyword evidence="2" id="KW-0732">Signal</keyword>
<dbReference type="Proteomes" id="UP000321389">
    <property type="component" value="Chromosome"/>
</dbReference>
<dbReference type="EMBL" id="CP042301">
    <property type="protein sequence ID" value="QDZ00001.1"/>
    <property type="molecule type" value="Genomic_DNA"/>
</dbReference>
<accession>A0A5B8KWQ1</accession>
<proteinExistence type="predicted"/>
<keyword evidence="4" id="KW-1185">Reference proteome</keyword>
<feature type="compositionally biased region" description="Basic and acidic residues" evidence="1">
    <location>
        <begin position="72"/>
        <end position="84"/>
    </location>
</feature>
<reference evidence="3" key="1">
    <citation type="submission" date="2020-04" db="EMBL/GenBank/DDBJ databases">
        <title>Nitratireductor sp. nov. isolated from mangrove soil.</title>
        <authorList>
            <person name="Ye Y."/>
        </authorList>
    </citation>
    <scope>NUCLEOTIDE SEQUENCE</scope>
    <source>
        <strain evidence="3">SY7</strain>
    </source>
</reference>
<dbReference type="RefSeq" id="WP_146298654.1">
    <property type="nucleotide sequence ID" value="NZ_CP042301.2"/>
</dbReference>
<sequence length="84" mass="9306">MKRVLLSAALLAGLPALAVAQEAPQLIGNLSASVERQYNRDRPRTGQGLDRNPVASIFAREATRVPTPTPRPYDRFQDDRYSGR</sequence>
<gene>
    <name evidence="3" type="ORF">FQ775_06195</name>
</gene>
<evidence type="ECO:0000256" key="2">
    <source>
        <dbReference type="SAM" id="SignalP"/>
    </source>
</evidence>
<name>A0A5B8KWQ1_9HYPH</name>
<feature type="region of interest" description="Disordered" evidence="1">
    <location>
        <begin position="37"/>
        <end position="84"/>
    </location>
</feature>
<evidence type="ECO:0000313" key="3">
    <source>
        <dbReference type="EMBL" id="QDZ00001.1"/>
    </source>
</evidence>
<dbReference type="KEGG" id="niy:FQ775_06195"/>
<evidence type="ECO:0000313" key="4">
    <source>
        <dbReference type="Proteomes" id="UP000321389"/>
    </source>
</evidence>
<feature type="chain" id="PRO_5022967210" evidence="2">
    <location>
        <begin position="21"/>
        <end position="84"/>
    </location>
</feature>
<dbReference type="AlphaFoldDB" id="A0A5B8KWQ1"/>
<evidence type="ECO:0000256" key="1">
    <source>
        <dbReference type="SAM" id="MobiDB-lite"/>
    </source>
</evidence>
<protein>
    <submittedName>
        <fullName evidence="3">Uncharacterized protein</fullName>
    </submittedName>
</protein>